<accession>A0A011PP31</accession>
<comment type="caution">
    <text evidence="1">The sequence shown here is derived from an EMBL/GenBank/DDBJ whole genome shotgun (WGS) entry which is preliminary data.</text>
</comment>
<dbReference type="AlphaFoldDB" id="A0A011PP31"/>
<name>A0A011PP31_9PROT</name>
<dbReference type="PATRIC" id="fig|1454003.3.peg.3061"/>
<evidence type="ECO:0000313" key="2">
    <source>
        <dbReference type="Proteomes" id="UP000021816"/>
    </source>
</evidence>
<protein>
    <submittedName>
        <fullName evidence="1">Uncharacterized protein</fullName>
    </submittedName>
</protein>
<proteinExistence type="predicted"/>
<evidence type="ECO:0000313" key="1">
    <source>
        <dbReference type="EMBL" id="EXI78645.1"/>
    </source>
</evidence>
<sequence length="47" mass="5331">MLEILLVGELFPRIRVTETGIEAINQERVVTRTVVLGRRAQWPSLVA</sequence>
<reference evidence="1 2" key="1">
    <citation type="submission" date="2014-02" db="EMBL/GenBank/DDBJ databases">
        <title>Expanding our view of genomic diversity in Candidatus Accumulibacter clades.</title>
        <authorList>
            <person name="Skennerton C.T."/>
            <person name="Barr J.J."/>
            <person name="Slater F.R."/>
            <person name="Bond P.L."/>
            <person name="Tyson G.W."/>
        </authorList>
    </citation>
    <scope>NUCLEOTIDE SEQUENCE [LARGE SCALE GENOMIC DNA]</scope>
    <source>
        <strain evidence="2">BA-92</strain>
    </source>
</reference>
<gene>
    <name evidence="1" type="ORF">AW10_02997</name>
</gene>
<dbReference type="EMBL" id="JEMX01000067">
    <property type="protein sequence ID" value="EXI78645.1"/>
    <property type="molecule type" value="Genomic_DNA"/>
</dbReference>
<organism evidence="1 2">
    <name type="scientific">Candidatus Accumulibacter appositus</name>
    <dbReference type="NCBI Taxonomy" id="1454003"/>
    <lineage>
        <taxon>Bacteria</taxon>
        <taxon>Pseudomonadati</taxon>
        <taxon>Pseudomonadota</taxon>
        <taxon>Betaproteobacteria</taxon>
        <taxon>Candidatus Accumulibacter</taxon>
    </lineage>
</organism>
<dbReference type="Proteomes" id="UP000021816">
    <property type="component" value="Unassembled WGS sequence"/>
</dbReference>
<dbReference type="STRING" id="1454003.AW10_02997"/>